<accession>S2D0H1</accession>
<sequence length="49" mass="5803">MLGFKGNYFKKLEILNASTFGFTYQFNSPLLAENVEMVKPIHLTWRFLF</sequence>
<gene>
    <name evidence="1" type="ORF">A33Q_3958</name>
</gene>
<dbReference type="Proteomes" id="UP000006073">
    <property type="component" value="Unassembled WGS sequence"/>
</dbReference>
<protein>
    <submittedName>
        <fullName evidence="1">Uncharacterized protein</fullName>
    </submittedName>
</protein>
<name>S2D0H1_INDAL</name>
<keyword evidence="2" id="KW-1185">Reference proteome</keyword>
<organism evidence="1 2">
    <name type="scientific">Indibacter alkaliphilus (strain CCUG 57479 / KCTC 22604 / LW1)</name>
    <dbReference type="NCBI Taxonomy" id="1189612"/>
    <lineage>
        <taxon>Bacteria</taxon>
        <taxon>Pseudomonadati</taxon>
        <taxon>Bacteroidota</taxon>
        <taxon>Cytophagia</taxon>
        <taxon>Cytophagales</taxon>
        <taxon>Cyclobacteriaceae</taxon>
    </lineage>
</organism>
<comment type="caution">
    <text evidence="1">The sequence shown here is derived from an EMBL/GenBank/DDBJ whole genome shotgun (WGS) entry which is preliminary data.</text>
</comment>
<reference evidence="1 2" key="1">
    <citation type="journal article" date="2013" name="Genome Announc.">
        <title>Draft Genome Sequence of Indibacter alkaliphilus Strain LW1T, Isolated from Lonar Lake, a Haloalkaline Lake in the Buldana District of Maharashtra, India.</title>
        <authorList>
            <person name="Singh A."/>
            <person name="Kumar Jangir P."/>
            <person name="Sharma R."/>
            <person name="Singh A."/>
            <person name="Kumar Pinnaka A."/>
            <person name="Shivaji S."/>
        </authorList>
    </citation>
    <scope>NUCLEOTIDE SEQUENCE [LARGE SCALE GENOMIC DNA]</scope>
    <source>
        <strain evidence="2">CCUG 57479 / KCTC 22604 / LW1</strain>
    </source>
</reference>
<evidence type="ECO:0000313" key="2">
    <source>
        <dbReference type="Proteomes" id="UP000006073"/>
    </source>
</evidence>
<evidence type="ECO:0000313" key="1">
    <source>
        <dbReference type="EMBL" id="EOZ92867.1"/>
    </source>
</evidence>
<dbReference type="AlphaFoldDB" id="S2D0H1"/>
<dbReference type="EMBL" id="ALWO02000049">
    <property type="protein sequence ID" value="EOZ92867.1"/>
    <property type="molecule type" value="Genomic_DNA"/>
</dbReference>
<proteinExistence type="predicted"/>